<evidence type="ECO:0000256" key="5">
    <source>
        <dbReference type="ARBA" id="ARBA00023143"/>
    </source>
</evidence>
<keyword evidence="5" id="KW-0975">Bacterial flagellum</keyword>
<comment type="subcellular location">
    <subcellularLocation>
        <location evidence="1">Bacterial flagellum</location>
    </subcellularLocation>
    <subcellularLocation>
        <location evidence="2">Secreted</location>
    </subcellularLocation>
</comment>
<dbReference type="PANTHER" id="PTHR42792:SF1">
    <property type="entry name" value="FLAGELLAR HOOK-ASSOCIATED PROTEIN 3"/>
    <property type="match status" value="1"/>
</dbReference>
<dbReference type="OrthoDB" id="9768249at2"/>
<keyword evidence="7" id="KW-0966">Cell projection</keyword>
<evidence type="ECO:0000313" key="7">
    <source>
        <dbReference type="EMBL" id="SIS46805.1"/>
    </source>
</evidence>
<evidence type="ECO:0000256" key="2">
    <source>
        <dbReference type="ARBA" id="ARBA00004613"/>
    </source>
</evidence>
<evidence type="ECO:0000256" key="3">
    <source>
        <dbReference type="ARBA" id="ARBA00005709"/>
    </source>
</evidence>
<reference evidence="8" key="1">
    <citation type="submission" date="2017-01" db="EMBL/GenBank/DDBJ databases">
        <authorList>
            <person name="Varghese N."/>
            <person name="Submissions S."/>
        </authorList>
    </citation>
    <scope>NUCLEOTIDE SEQUENCE [LARGE SCALE GENOMIC DNA]</scope>
    <source>
        <strain evidence="8">DSM 22306</strain>
    </source>
</reference>
<dbReference type="AlphaFoldDB" id="A0A1N7JBV9"/>
<dbReference type="InterPro" id="IPR001029">
    <property type="entry name" value="Flagellin_N"/>
</dbReference>
<evidence type="ECO:0000256" key="1">
    <source>
        <dbReference type="ARBA" id="ARBA00004365"/>
    </source>
</evidence>
<dbReference type="NCBIfam" id="TIGR02550">
    <property type="entry name" value="flagell_flgL"/>
    <property type="match status" value="1"/>
</dbReference>
<dbReference type="SUPFAM" id="SSF64518">
    <property type="entry name" value="Phase 1 flagellin"/>
    <property type="match status" value="1"/>
</dbReference>
<gene>
    <name evidence="7" type="ORF">SAMN05421760_101917</name>
</gene>
<proteinExistence type="inferred from homology"/>
<dbReference type="EMBL" id="FTOE01000001">
    <property type="protein sequence ID" value="SIS46805.1"/>
    <property type="molecule type" value="Genomic_DNA"/>
</dbReference>
<dbReference type="GO" id="GO:0005576">
    <property type="term" value="C:extracellular region"/>
    <property type="evidence" value="ECO:0007669"/>
    <property type="project" value="UniProtKB-SubCell"/>
</dbReference>
<dbReference type="InterPro" id="IPR001492">
    <property type="entry name" value="Flagellin"/>
</dbReference>
<accession>A0A1N7JBV9</accession>
<dbReference type="STRING" id="619304.SAMN05421760_101917"/>
<dbReference type="GO" id="GO:0005198">
    <property type="term" value="F:structural molecule activity"/>
    <property type="evidence" value="ECO:0007669"/>
    <property type="project" value="InterPro"/>
</dbReference>
<dbReference type="InterPro" id="IPR013384">
    <property type="entry name" value="Flagell_FlgL"/>
</dbReference>
<evidence type="ECO:0000256" key="4">
    <source>
        <dbReference type="ARBA" id="ARBA00022525"/>
    </source>
</evidence>
<keyword evidence="4" id="KW-0964">Secreted</keyword>
<evidence type="ECO:0000313" key="8">
    <source>
        <dbReference type="Proteomes" id="UP000185999"/>
    </source>
</evidence>
<dbReference type="GO" id="GO:0009424">
    <property type="term" value="C:bacterial-type flagellum hook"/>
    <property type="evidence" value="ECO:0007669"/>
    <property type="project" value="InterPro"/>
</dbReference>
<comment type="similarity">
    <text evidence="3">Belongs to the bacterial flagellin family.</text>
</comment>
<dbReference type="GO" id="GO:0071973">
    <property type="term" value="P:bacterial-type flagellum-dependent cell motility"/>
    <property type="evidence" value="ECO:0007669"/>
    <property type="project" value="InterPro"/>
</dbReference>
<sequence>MRISTQQQYFKSIDQMQSGQAKLAGLQEQISTGKKLNTPSDDPVAAAQVLKLELELAQYEKFDDNINVTERRLVLEETILDDVNTATDRMREITIQAGNGTLSDLDRKTISNELNQLTSYVAGLMNTQDSQGEYLFAGSQGGTQPYVLENGRYEYQGDDGQRQIQVGSALYMPSNDSGKYLFEAADDGLSVQLTGQGVFDYESGVSAIEPFVRNATFPNEAAEAQFSTAAQVDGWGALTVRTAETAPLSGIFTYEVVDSGGNAVNDESGNPLAGGFVTTPLSINIHGMDLEIHEPTAVNVGDIELTVSSEKNNILDVAMNLADILAMPVTTGEERTALNEAVAKGINQFAQVAERNIEARTTLGSRLSTLEQVSSSNLDFKLSTETAISQLVDADLSSVISQFKLAEVTLEAAQATFGRISSLSLFNYIN</sequence>
<keyword evidence="7" id="KW-0969">Cilium</keyword>
<organism evidence="7 8">
    <name type="scientific">Neptunomonas antarctica</name>
    <dbReference type="NCBI Taxonomy" id="619304"/>
    <lineage>
        <taxon>Bacteria</taxon>
        <taxon>Pseudomonadati</taxon>
        <taxon>Pseudomonadota</taxon>
        <taxon>Gammaproteobacteria</taxon>
        <taxon>Oceanospirillales</taxon>
        <taxon>Oceanospirillaceae</taxon>
        <taxon>Neptunomonas</taxon>
    </lineage>
</organism>
<name>A0A1N7JBV9_9GAMM</name>
<dbReference type="PANTHER" id="PTHR42792">
    <property type="entry name" value="FLAGELLIN"/>
    <property type="match status" value="1"/>
</dbReference>
<evidence type="ECO:0000259" key="6">
    <source>
        <dbReference type="Pfam" id="PF00669"/>
    </source>
</evidence>
<dbReference type="RefSeq" id="WP_054343051.1">
    <property type="nucleotide sequence ID" value="NZ_FTOE01000001.1"/>
</dbReference>
<keyword evidence="8" id="KW-1185">Reference proteome</keyword>
<feature type="domain" description="Flagellin N-terminal" evidence="6">
    <location>
        <begin position="3"/>
        <end position="140"/>
    </location>
</feature>
<dbReference type="Gene3D" id="1.20.1330.10">
    <property type="entry name" value="f41 fragment of flagellin, N-terminal domain"/>
    <property type="match status" value="2"/>
</dbReference>
<keyword evidence="7" id="KW-0282">Flagellum</keyword>
<dbReference type="Proteomes" id="UP000185999">
    <property type="component" value="Unassembled WGS sequence"/>
</dbReference>
<dbReference type="Pfam" id="PF00669">
    <property type="entry name" value="Flagellin_N"/>
    <property type="match status" value="1"/>
</dbReference>
<protein>
    <submittedName>
        <fullName evidence="7">Flagellar hook-associated protein 3 FlgL</fullName>
    </submittedName>
</protein>